<feature type="domain" description="MYND-type" evidence="5">
    <location>
        <begin position="11"/>
        <end position="53"/>
    </location>
</feature>
<name>A0A7R8UST3_HERIL</name>
<evidence type="ECO:0000313" key="7">
    <source>
        <dbReference type="Proteomes" id="UP000594454"/>
    </source>
</evidence>
<dbReference type="InterPro" id="IPR002893">
    <property type="entry name" value="Znf_MYND"/>
</dbReference>
<dbReference type="Gene3D" id="6.10.140.2220">
    <property type="match status" value="2"/>
</dbReference>
<keyword evidence="7" id="KW-1185">Reference proteome</keyword>
<evidence type="ECO:0000256" key="2">
    <source>
        <dbReference type="ARBA" id="ARBA00022771"/>
    </source>
</evidence>
<gene>
    <name evidence="6" type="ORF">HERILL_LOCUS9172</name>
</gene>
<evidence type="ECO:0000256" key="4">
    <source>
        <dbReference type="PROSITE-ProRule" id="PRU00134"/>
    </source>
</evidence>
<dbReference type="AlphaFoldDB" id="A0A7R8UST3"/>
<proteinExistence type="predicted"/>
<evidence type="ECO:0000256" key="1">
    <source>
        <dbReference type="ARBA" id="ARBA00022723"/>
    </source>
</evidence>
<dbReference type="OMA" id="TPWTDLE"/>
<dbReference type="PANTHER" id="PTHR28069:SF2">
    <property type="entry name" value="GH20023P"/>
    <property type="match status" value="1"/>
</dbReference>
<dbReference type="PROSITE" id="PS50865">
    <property type="entry name" value="ZF_MYND_2"/>
    <property type="match status" value="2"/>
</dbReference>
<feature type="domain" description="MYND-type" evidence="5">
    <location>
        <begin position="114"/>
        <end position="153"/>
    </location>
</feature>
<dbReference type="OrthoDB" id="5282002at2759"/>
<dbReference type="PANTHER" id="PTHR28069">
    <property type="entry name" value="GH20023P"/>
    <property type="match status" value="1"/>
</dbReference>
<sequence length="442" mass="51395">MVPWTVSSRQCNVCKIETALRKNDLHLCSGCRLVRYCGSQHQRLDWEIHKPFCVAVKQIIKERKVSHILELQGPITSWTQFDRAVTLAKFVLISILGRELERHEVEFLSFPIHCEICFTRGDKNFISCSKCNAVSYCNEEHQKQDQDNHSKWCNYLYVYYNFYEVENCTIDLDFEEAPIFDSESVPDDLFTLIETTAKLGKDQTISRFPKTLVEYQSYAAVCTFSCVATILDGIFMSNLIIDDNDVLTIYIIGALNEDQFLQLPHCAFLSSQLPTIKTFNFYLIGPEVDTSEPITFSVRTHKRDNKININFCGETFENFAQNIHSSAELEKMPHMIVAFNCGFYENAGKPTDTWKPGIKAFFQFDRIPILFTSYTLLESRLDLREFSVCANELGRKYKIIVNTEESFYRDYRPFRNMELIDRDDLVYFQNGYMQLVIIESKG</sequence>
<dbReference type="PROSITE" id="PS01360">
    <property type="entry name" value="ZF_MYND_1"/>
    <property type="match status" value="1"/>
</dbReference>
<dbReference type="EMBL" id="LR899011">
    <property type="protein sequence ID" value="CAD7086394.1"/>
    <property type="molecule type" value="Genomic_DNA"/>
</dbReference>
<accession>A0A7R8UST3</accession>
<evidence type="ECO:0000256" key="3">
    <source>
        <dbReference type="ARBA" id="ARBA00022833"/>
    </source>
</evidence>
<protein>
    <recommendedName>
        <fullName evidence="5">MYND-type domain-containing protein</fullName>
    </recommendedName>
</protein>
<dbReference type="InterPro" id="IPR046824">
    <property type="entry name" value="Mss51-like_C"/>
</dbReference>
<dbReference type="Proteomes" id="UP000594454">
    <property type="component" value="Chromosome 3"/>
</dbReference>
<dbReference type="SUPFAM" id="SSF144232">
    <property type="entry name" value="HIT/MYND zinc finger-like"/>
    <property type="match status" value="2"/>
</dbReference>
<keyword evidence="2 4" id="KW-0863">Zinc-finger</keyword>
<organism evidence="6 7">
    <name type="scientific">Hermetia illucens</name>
    <name type="common">Black soldier fly</name>
    <dbReference type="NCBI Taxonomy" id="343691"/>
    <lineage>
        <taxon>Eukaryota</taxon>
        <taxon>Metazoa</taxon>
        <taxon>Ecdysozoa</taxon>
        <taxon>Arthropoda</taxon>
        <taxon>Hexapoda</taxon>
        <taxon>Insecta</taxon>
        <taxon>Pterygota</taxon>
        <taxon>Neoptera</taxon>
        <taxon>Endopterygota</taxon>
        <taxon>Diptera</taxon>
        <taxon>Brachycera</taxon>
        <taxon>Stratiomyomorpha</taxon>
        <taxon>Stratiomyidae</taxon>
        <taxon>Hermetiinae</taxon>
        <taxon>Hermetia</taxon>
    </lineage>
</organism>
<dbReference type="Pfam" id="PF01753">
    <property type="entry name" value="zf-MYND"/>
    <property type="match status" value="2"/>
</dbReference>
<keyword evidence="3" id="KW-0862">Zinc</keyword>
<evidence type="ECO:0000259" key="5">
    <source>
        <dbReference type="PROSITE" id="PS50865"/>
    </source>
</evidence>
<dbReference type="GO" id="GO:0008270">
    <property type="term" value="F:zinc ion binding"/>
    <property type="evidence" value="ECO:0007669"/>
    <property type="project" value="UniProtKB-KW"/>
</dbReference>
<keyword evidence="1" id="KW-0479">Metal-binding</keyword>
<dbReference type="Pfam" id="PF20179">
    <property type="entry name" value="MSS51_C"/>
    <property type="match status" value="1"/>
</dbReference>
<reference evidence="6 7" key="1">
    <citation type="submission" date="2020-11" db="EMBL/GenBank/DDBJ databases">
        <authorList>
            <person name="Wallbank WR R."/>
            <person name="Pardo Diaz C."/>
            <person name="Kozak K."/>
            <person name="Martin S."/>
            <person name="Jiggins C."/>
            <person name="Moest M."/>
            <person name="Warren A I."/>
            <person name="Generalovic N T."/>
            <person name="Byers J.R.P. K."/>
            <person name="Montejo-Kovacevich G."/>
            <person name="Yen C E."/>
        </authorList>
    </citation>
    <scope>NUCLEOTIDE SEQUENCE [LARGE SCALE GENOMIC DNA]</scope>
</reference>
<evidence type="ECO:0000313" key="6">
    <source>
        <dbReference type="EMBL" id="CAD7086394.1"/>
    </source>
</evidence>
<dbReference type="InParanoid" id="A0A7R8UST3"/>